<evidence type="ECO:0000313" key="1">
    <source>
        <dbReference type="EMBL" id="KAJ5581238.1"/>
    </source>
</evidence>
<dbReference type="Proteomes" id="UP001216150">
    <property type="component" value="Unassembled WGS sequence"/>
</dbReference>
<accession>A0AAD6DHP5</accession>
<evidence type="ECO:0000313" key="2">
    <source>
        <dbReference type="Proteomes" id="UP001216150"/>
    </source>
</evidence>
<organism evidence="1 2">
    <name type="scientific">Penicillium hetheringtonii</name>
    <dbReference type="NCBI Taxonomy" id="911720"/>
    <lineage>
        <taxon>Eukaryota</taxon>
        <taxon>Fungi</taxon>
        <taxon>Dikarya</taxon>
        <taxon>Ascomycota</taxon>
        <taxon>Pezizomycotina</taxon>
        <taxon>Eurotiomycetes</taxon>
        <taxon>Eurotiomycetidae</taxon>
        <taxon>Eurotiales</taxon>
        <taxon>Aspergillaceae</taxon>
        <taxon>Penicillium</taxon>
    </lineage>
</organism>
<name>A0AAD6DHP5_9EURO</name>
<comment type="caution">
    <text evidence="1">The sequence shown here is derived from an EMBL/GenBank/DDBJ whole genome shotgun (WGS) entry which is preliminary data.</text>
</comment>
<sequence>RTMNLIMHFNPPHEDWFARVPNFRRNPNAKGVSHVHVNIVDIIDCWEADERPQLFKSRKELSNYVKTGMRFPLDIIRQDKVLRVFLGHVD</sequence>
<gene>
    <name evidence="1" type="ORF">N7450_007539</name>
</gene>
<protein>
    <submittedName>
        <fullName evidence="1">Uncharacterized protein</fullName>
    </submittedName>
</protein>
<dbReference type="EMBL" id="JAQJAC010000006">
    <property type="protein sequence ID" value="KAJ5581238.1"/>
    <property type="molecule type" value="Genomic_DNA"/>
</dbReference>
<feature type="non-terminal residue" evidence="1">
    <location>
        <position position="1"/>
    </location>
</feature>
<dbReference type="AlphaFoldDB" id="A0AAD6DHP5"/>
<proteinExistence type="predicted"/>
<reference evidence="1 2" key="1">
    <citation type="journal article" date="2023" name="IMA Fungus">
        <title>Comparative genomic study of the Penicillium genus elucidates a diverse pangenome and 15 lateral gene transfer events.</title>
        <authorList>
            <person name="Petersen C."/>
            <person name="Sorensen T."/>
            <person name="Nielsen M.R."/>
            <person name="Sondergaard T.E."/>
            <person name="Sorensen J.L."/>
            <person name="Fitzpatrick D.A."/>
            <person name="Frisvad J.C."/>
            <person name="Nielsen K.L."/>
        </authorList>
    </citation>
    <scope>NUCLEOTIDE SEQUENCE [LARGE SCALE GENOMIC DNA]</scope>
    <source>
        <strain evidence="1 2">IBT 29057</strain>
    </source>
</reference>
<keyword evidence="2" id="KW-1185">Reference proteome</keyword>